<comment type="caution">
    <text evidence="2">The sequence shown here is derived from an EMBL/GenBank/DDBJ whole genome shotgun (WGS) entry which is preliminary data.</text>
</comment>
<feature type="region of interest" description="Disordered" evidence="1">
    <location>
        <begin position="18"/>
        <end position="43"/>
    </location>
</feature>
<sequence>MVNIALHPMHQIKIRDLHQAMSETGGANNVPKPIAGSPSDTAA</sequence>
<evidence type="ECO:0000313" key="2">
    <source>
        <dbReference type="EMBL" id="EMB17698.1"/>
    </source>
</evidence>
<proteinExistence type="predicted"/>
<dbReference type="AlphaFoldDB" id="M2B7J6"/>
<gene>
    <name evidence="2" type="ORF">RE6C_01560</name>
</gene>
<protein>
    <submittedName>
        <fullName evidence="2">Uncharacterized protein</fullName>
    </submittedName>
</protein>
<accession>M2B7J6</accession>
<keyword evidence="3" id="KW-1185">Reference proteome</keyword>
<evidence type="ECO:0000313" key="3">
    <source>
        <dbReference type="Proteomes" id="UP000011529"/>
    </source>
</evidence>
<reference evidence="2" key="2">
    <citation type="journal article" date="2013" name="Mar. Genomics">
        <title>Expression of sulfatases in Rhodopirellula baltica and the diversity of sulfatases in the genus Rhodopirellula.</title>
        <authorList>
            <person name="Wegner C.E."/>
            <person name="Richter-Heitmann T."/>
            <person name="Klindworth A."/>
            <person name="Klockow C."/>
            <person name="Richter M."/>
            <person name="Achstetter T."/>
            <person name="Glockner F.O."/>
            <person name="Harder J."/>
        </authorList>
    </citation>
    <scope>NUCLEOTIDE SEQUENCE [LARGE SCALE GENOMIC DNA]</scope>
    <source>
        <strain evidence="2">6C</strain>
    </source>
</reference>
<organism evidence="2 3">
    <name type="scientific">Rhodopirellula europaea 6C</name>
    <dbReference type="NCBI Taxonomy" id="1263867"/>
    <lineage>
        <taxon>Bacteria</taxon>
        <taxon>Pseudomonadati</taxon>
        <taxon>Planctomycetota</taxon>
        <taxon>Planctomycetia</taxon>
        <taxon>Pirellulales</taxon>
        <taxon>Pirellulaceae</taxon>
        <taxon>Rhodopirellula</taxon>
    </lineage>
</organism>
<name>M2B7J6_9BACT</name>
<dbReference type="Proteomes" id="UP000011529">
    <property type="component" value="Unassembled WGS sequence"/>
</dbReference>
<evidence type="ECO:0000256" key="1">
    <source>
        <dbReference type="SAM" id="MobiDB-lite"/>
    </source>
</evidence>
<dbReference type="EMBL" id="ANMO01000090">
    <property type="protein sequence ID" value="EMB17698.1"/>
    <property type="molecule type" value="Genomic_DNA"/>
</dbReference>
<dbReference type="PATRIC" id="fig|1263867.3.peg.1652"/>
<reference evidence="2" key="1">
    <citation type="submission" date="2012-11" db="EMBL/GenBank/DDBJ databases">
        <title>Permanent draft genomes of Rhodopirellula europaea strain SH398 and 6C.</title>
        <authorList>
            <person name="Richter M."/>
            <person name="Richter-Heitmann T."/>
            <person name="Frank C."/>
            <person name="Harder J."/>
            <person name="Glockner F.O."/>
        </authorList>
    </citation>
    <scope>NUCLEOTIDE SEQUENCE</scope>
    <source>
        <strain evidence="2">6C</strain>
    </source>
</reference>